<dbReference type="InterPro" id="IPR017927">
    <property type="entry name" value="FAD-bd_FR_type"/>
</dbReference>
<dbReference type="InterPro" id="IPR012675">
    <property type="entry name" value="Beta-grasp_dom_sf"/>
</dbReference>
<dbReference type="InterPro" id="IPR050415">
    <property type="entry name" value="MRET"/>
</dbReference>
<dbReference type="CDD" id="cd06214">
    <property type="entry name" value="PA_degradation_oxidoreductase_like"/>
    <property type="match status" value="1"/>
</dbReference>
<comment type="caution">
    <text evidence="11">The sequence shown here is derived from an EMBL/GenBank/DDBJ whole genome shotgun (WGS) entry which is preliminary data.</text>
</comment>
<evidence type="ECO:0000313" key="11">
    <source>
        <dbReference type="EMBL" id="PRZ44200.1"/>
    </source>
</evidence>
<sequence length="359" mass="39751">MANAHDFHALTVSGLERITDDSVAISFDVPDELADLYAFSPGQHLTIRRREAGEEVRRSYSICCSPGSGRLRVAVRSLPEGVFSTYALNELEVGERLDVMTPAGSFTTGFAPDRRRHYAMVAAGSGITPVLSLVATALEVEPNSEVTLVYGNRTTSSIMFIEEIADLKDKYADRFQIINLLSREDIGVEMLSGRIDAPRLARICEALMPVESVDEWFLCGPFEMVIGVRDWLKDNSVKPANVHFELFHVEDSPRERRPRKEVAAPEDLSKITFIMGGVSSSFDLERDTVPILDAALGVRADVPFACKGGVCGTCRCRLVEGEVEMERNYALEPEELDRGIRLACQSRPLTDKVTVDFDV</sequence>
<dbReference type="Gene3D" id="3.10.20.30">
    <property type="match status" value="1"/>
</dbReference>
<dbReference type="SUPFAM" id="SSF63380">
    <property type="entry name" value="Riboflavin synthase domain-like"/>
    <property type="match status" value="1"/>
</dbReference>
<dbReference type="PANTHER" id="PTHR47354:SF8">
    <property type="entry name" value="1,2-PHENYLACETYL-COA EPOXIDASE, SUBUNIT E"/>
    <property type="match status" value="1"/>
</dbReference>
<dbReference type="PROSITE" id="PS51085">
    <property type="entry name" value="2FE2S_FER_2"/>
    <property type="match status" value="1"/>
</dbReference>
<keyword evidence="2" id="KW-0285">Flavoprotein</keyword>
<accession>A0A2T1A6I0</accession>
<evidence type="ECO:0000256" key="5">
    <source>
        <dbReference type="ARBA" id="ARBA00022827"/>
    </source>
</evidence>
<keyword evidence="6" id="KW-0560">Oxidoreductase</keyword>
<evidence type="ECO:0000259" key="10">
    <source>
        <dbReference type="PROSITE" id="PS51384"/>
    </source>
</evidence>
<dbReference type="Gene3D" id="3.40.50.80">
    <property type="entry name" value="Nucleotide-binding domain of ferredoxin-NADP reductase (FNR) module"/>
    <property type="match status" value="1"/>
</dbReference>
<gene>
    <name evidence="11" type="ORF">CLV47_101325</name>
</gene>
<evidence type="ECO:0000256" key="2">
    <source>
        <dbReference type="ARBA" id="ARBA00022630"/>
    </source>
</evidence>
<evidence type="ECO:0000259" key="9">
    <source>
        <dbReference type="PROSITE" id="PS51085"/>
    </source>
</evidence>
<evidence type="ECO:0000256" key="1">
    <source>
        <dbReference type="ARBA" id="ARBA00001974"/>
    </source>
</evidence>
<dbReference type="PANTHER" id="PTHR47354">
    <property type="entry name" value="NADH OXIDOREDUCTASE HCR"/>
    <property type="match status" value="1"/>
</dbReference>
<dbReference type="InterPro" id="IPR017938">
    <property type="entry name" value="Riboflavin_synthase-like_b-brl"/>
</dbReference>
<dbReference type="InterPro" id="IPR001041">
    <property type="entry name" value="2Fe-2S_ferredoxin-type"/>
</dbReference>
<dbReference type="PROSITE" id="PS51384">
    <property type="entry name" value="FAD_FR"/>
    <property type="match status" value="1"/>
</dbReference>
<comment type="cofactor">
    <cofactor evidence="1">
        <name>FAD</name>
        <dbReference type="ChEBI" id="CHEBI:57692"/>
    </cofactor>
</comment>
<dbReference type="GO" id="GO:0010124">
    <property type="term" value="P:phenylacetate catabolic process"/>
    <property type="evidence" value="ECO:0007669"/>
    <property type="project" value="InterPro"/>
</dbReference>
<evidence type="ECO:0000256" key="7">
    <source>
        <dbReference type="ARBA" id="ARBA00023004"/>
    </source>
</evidence>
<dbReference type="AlphaFoldDB" id="A0A2T1A6I0"/>
<dbReference type="Gene3D" id="2.40.30.10">
    <property type="entry name" value="Translation factors"/>
    <property type="match status" value="1"/>
</dbReference>
<organism evidence="11 12">
    <name type="scientific">Antricoccus suffuscus</name>
    <dbReference type="NCBI Taxonomy" id="1629062"/>
    <lineage>
        <taxon>Bacteria</taxon>
        <taxon>Bacillati</taxon>
        <taxon>Actinomycetota</taxon>
        <taxon>Actinomycetes</taxon>
        <taxon>Geodermatophilales</taxon>
        <taxon>Antricoccaceae</taxon>
        <taxon>Antricoccus</taxon>
    </lineage>
</organism>
<protein>
    <submittedName>
        <fullName evidence="11">Ring-1,2-phenylacetyl-CoA epoxidase subunit PaaE</fullName>
    </submittedName>
</protein>
<evidence type="ECO:0000256" key="6">
    <source>
        <dbReference type="ARBA" id="ARBA00023002"/>
    </source>
</evidence>
<evidence type="ECO:0000256" key="8">
    <source>
        <dbReference type="ARBA" id="ARBA00023014"/>
    </source>
</evidence>
<dbReference type="PROSITE" id="PS00197">
    <property type="entry name" value="2FE2S_FER_1"/>
    <property type="match status" value="1"/>
</dbReference>
<name>A0A2T1A6I0_9ACTN</name>
<dbReference type="InterPro" id="IPR001433">
    <property type="entry name" value="OxRdtase_FAD/NAD-bd"/>
</dbReference>
<dbReference type="PRINTS" id="PR00410">
    <property type="entry name" value="PHEHYDRXLASE"/>
</dbReference>
<evidence type="ECO:0000313" key="12">
    <source>
        <dbReference type="Proteomes" id="UP000237752"/>
    </source>
</evidence>
<dbReference type="OrthoDB" id="9796486at2"/>
<dbReference type="GO" id="GO:0046872">
    <property type="term" value="F:metal ion binding"/>
    <property type="evidence" value="ECO:0007669"/>
    <property type="project" value="UniProtKB-KW"/>
</dbReference>
<dbReference type="InterPro" id="IPR001709">
    <property type="entry name" value="Flavoprot_Pyr_Nucl_cyt_Rdtase"/>
</dbReference>
<keyword evidence="7" id="KW-0408">Iron</keyword>
<dbReference type="GO" id="GO:0051537">
    <property type="term" value="F:2 iron, 2 sulfur cluster binding"/>
    <property type="evidence" value="ECO:0007669"/>
    <property type="project" value="UniProtKB-KW"/>
</dbReference>
<dbReference type="SUPFAM" id="SSF52343">
    <property type="entry name" value="Ferredoxin reductase-like, C-terminal NADP-linked domain"/>
    <property type="match status" value="1"/>
</dbReference>
<dbReference type="RefSeq" id="WP_106347240.1">
    <property type="nucleotide sequence ID" value="NZ_PVUE01000001.1"/>
</dbReference>
<feature type="domain" description="2Fe-2S ferredoxin-type" evidence="9">
    <location>
        <begin position="269"/>
        <end position="359"/>
    </location>
</feature>
<keyword evidence="3" id="KW-0001">2Fe-2S</keyword>
<keyword evidence="8" id="KW-0411">Iron-sulfur</keyword>
<dbReference type="InterPro" id="IPR006058">
    <property type="entry name" value="2Fe2S_fd_BS"/>
</dbReference>
<dbReference type="Pfam" id="PF00970">
    <property type="entry name" value="FAD_binding_6"/>
    <property type="match status" value="1"/>
</dbReference>
<keyword evidence="12" id="KW-1185">Reference proteome</keyword>
<dbReference type="InterPro" id="IPR039261">
    <property type="entry name" value="FNR_nucleotide-bd"/>
</dbReference>
<dbReference type="InterPro" id="IPR008333">
    <property type="entry name" value="Cbr1-like_FAD-bd_dom"/>
</dbReference>
<dbReference type="SUPFAM" id="SSF54292">
    <property type="entry name" value="2Fe-2S ferredoxin-like"/>
    <property type="match status" value="1"/>
</dbReference>
<dbReference type="GO" id="GO:0050660">
    <property type="term" value="F:flavin adenine dinucleotide binding"/>
    <property type="evidence" value="ECO:0007669"/>
    <property type="project" value="TreeGrafter"/>
</dbReference>
<reference evidence="11 12" key="1">
    <citation type="submission" date="2018-03" db="EMBL/GenBank/DDBJ databases">
        <title>Genomic Encyclopedia of Archaeal and Bacterial Type Strains, Phase II (KMG-II): from individual species to whole genera.</title>
        <authorList>
            <person name="Goeker M."/>
        </authorList>
    </citation>
    <scope>NUCLEOTIDE SEQUENCE [LARGE SCALE GENOMIC DNA]</scope>
    <source>
        <strain evidence="11 12">DSM 100065</strain>
    </source>
</reference>
<evidence type="ECO:0000256" key="3">
    <source>
        <dbReference type="ARBA" id="ARBA00022714"/>
    </source>
</evidence>
<dbReference type="EMBL" id="PVUE01000001">
    <property type="protein sequence ID" value="PRZ44200.1"/>
    <property type="molecule type" value="Genomic_DNA"/>
</dbReference>
<dbReference type="PRINTS" id="PR00371">
    <property type="entry name" value="FPNCR"/>
</dbReference>
<feature type="domain" description="FAD-binding FR-type" evidence="10">
    <location>
        <begin position="5"/>
        <end position="109"/>
    </location>
</feature>
<dbReference type="Pfam" id="PF00111">
    <property type="entry name" value="Fer2"/>
    <property type="match status" value="1"/>
</dbReference>
<keyword evidence="4" id="KW-0479">Metal-binding</keyword>
<dbReference type="CDD" id="cd00207">
    <property type="entry name" value="fer2"/>
    <property type="match status" value="1"/>
</dbReference>
<dbReference type="Pfam" id="PF00175">
    <property type="entry name" value="NAD_binding_1"/>
    <property type="match status" value="1"/>
</dbReference>
<dbReference type="InterPro" id="IPR011884">
    <property type="entry name" value="PaaE"/>
</dbReference>
<dbReference type="NCBIfam" id="TIGR02160">
    <property type="entry name" value="PA_CoA_Oxy5"/>
    <property type="match status" value="1"/>
</dbReference>
<dbReference type="GO" id="GO:0016491">
    <property type="term" value="F:oxidoreductase activity"/>
    <property type="evidence" value="ECO:0007669"/>
    <property type="project" value="UniProtKB-KW"/>
</dbReference>
<evidence type="ECO:0000256" key="4">
    <source>
        <dbReference type="ARBA" id="ARBA00022723"/>
    </source>
</evidence>
<dbReference type="InterPro" id="IPR036010">
    <property type="entry name" value="2Fe-2S_ferredoxin-like_sf"/>
</dbReference>
<proteinExistence type="predicted"/>
<dbReference type="Proteomes" id="UP000237752">
    <property type="component" value="Unassembled WGS sequence"/>
</dbReference>
<keyword evidence="5" id="KW-0274">FAD</keyword>